<gene>
    <name evidence="1" type="ORF">ANAPC1_00700</name>
</gene>
<protein>
    <submittedName>
        <fullName evidence="1">Uncharacterized protein</fullName>
    </submittedName>
</protein>
<dbReference type="Proteomes" id="UP000078419">
    <property type="component" value="Unassembled WGS sequence"/>
</dbReference>
<dbReference type="EMBL" id="FLLR01000024">
    <property type="protein sequence ID" value="SBO14350.1"/>
    <property type="molecule type" value="Genomic_DNA"/>
</dbReference>
<dbReference type="AlphaFoldDB" id="A0AA45ZHH7"/>
<evidence type="ECO:0000313" key="1">
    <source>
        <dbReference type="EMBL" id="SBO14350.1"/>
    </source>
</evidence>
<comment type="caution">
    <text evidence="1">The sequence shown here is derived from an EMBL/GenBank/DDBJ whole genome shotgun (WGS) entry which is preliminary data.</text>
</comment>
<organism evidence="1 2">
    <name type="scientific">Anaplasma phagocytophilum</name>
    <name type="common">Ehrlichia phagocytophila</name>
    <dbReference type="NCBI Taxonomy" id="948"/>
    <lineage>
        <taxon>Bacteria</taxon>
        <taxon>Pseudomonadati</taxon>
        <taxon>Pseudomonadota</taxon>
        <taxon>Alphaproteobacteria</taxon>
        <taxon>Rickettsiales</taxon>
        <taxon>Anaplasmataceae</taxon>
        <taxon>Anaplasma</taxon>
        <taxon>phagocytophilum group</taxon>
    </lineage>
</organism>
<name>A0AA45ZHH7_ANAPH</name>
<sequence>MRYDLPVFENIAKCRFSSFINTGGCAFCFSWFSRLSGLGDEFKSIFSPRPLYAFEKKF</sequence>
<proteinExistence type="predicted"/>
<accession>A0AA45ZHH7</accession>
<reference evidence="2" key="1">
    <citation type="submission" date="2016-03" db="EMBL/GenBank/DDBJ databases">
        <authorList>
            <person name="Loux Valentin"/>
        </authorList>
    </citation>
    <scope>NUCLEOTIDE SEQUENCE [LARGE SCALE GENOMIC DNA]</scope>
    <source>
        <strain evidence="2">C1</strain>
    </source>
</reference>
<evidence type="ECO:0000313" key="2">
    <source>
        <dbReference type="Proteomes" id="UP000078419"/>
    </source>
</evidence>